<dbReference type="InterPro" id="IPR054484">
    <property type="entry name" value="ComC_SSD"/>
</dbReference>
<accession>F4PYT5</accession>
<dbReference type="Pfam" id="PF22933">
    <property type="entry name" value="ComC_SSD"/>
    <property type="match status" value="1"/>
</dbReference>
<dbReference type="PANTHER" id="PTHR24032:SF16">
    <property type="entry name" value="EGF-LIKE DOMAIN-CONTAINING PROTEIN"/>
    <property type="match status" value="1"/>
</dbReference>
<proteinExistence type="predicted"/>
<gene>
    <name evidence="3" type="ORF">DFA_02138</name>
</gene>
<dbReference type="Proteomes" id="UP000007797">
    <property type="component" value="Unassembled WGS sequence"/>
</dbReference>
<keyword evidence="1" id="KW-1133">Transmembrane helix</keyword>
<keyword evidence="4" id="KW-1185">Reference proteome</keyword>
<evidence type="ECO:0000256" key="1">
    <source>
        <dbReference type="SAM" id="Phobius"/>
    </source>
</evidence>
<dbReference type="KEGG" id="dfa:DFA_02138"/>
<dbReference type="InterPro" id="IPR053331">
    <property type="entry name" value="EGF-like_comC"/>
</dbReference>
<keyword evidence="1" id="KW-0472">Membrane</keyword>
<evidence type="ECO:0000313" key="4">
    <source>
        <dbReference type="Proteomes" id="UP000007797"/>
    </source>
</evidence>
<sequence>MERFFGKNSALGTVYFNGSTAAYPCTSIVEDSNESQFKCKFGKEPSPGDDTLLLSIPNGNVSTSFTIPYKSNILSYSLEPSTYPPLFLDLNGYFGENANQTIIFINTQDDPYPCLVKSSNISFIHCQFEKQPLPGSSHINLILDNRTYVDPIFYIPSNTTISTVIIDPPSYPPIKIYIVGFFGVNSTSAVIFFNGSTNANDCTMIHANETVIECHFGSQAIPGLTGIKVNVPNGDCSSQFNIPYPTMITSISLEPTTYPTDHLYLHLYGYFGKNADDGLLYVGEPSQPYYSVRVRASEKDFLCRFDNIPPSGPTRLTINVPNGEYLSNTLLFIPYPLPTDNECMTRTNNCSGRGKCENGYCKCDSLDWYDDCKFNISNNQISKQVFSSNNPTISYQYDDYLFKFDLIAIQEVDINNQTIRELKTTGNWYYTDKSTDQLKSLEYQIKNSKGLYENTTIISTIQASNDNDSRTIQFGGESIYIGNNSIKLSVSIKEWPYSMVSESPHLVVLFSTTINNNQTIIGCDGSIHHIETFQSFQDSDSIEFIRIISNDIQFFGQFLPFVISNNKPTYSKIELINTTRINDQQSIALIGIHLPQCQLCLIDPQFTPLQIDRELFGQGDCSQQPPQKVNPKRNWVFTIMIVVVVTVTAIIISVIVFKKSPKIIRDYRRSRHHFIPMTEMGAKPRSHQE</sequence>
<dbReference type="AlphaFoldDB" id="F4PYT5"/>
<reference evidence="4" key="1">
    <citation type="journal article" date="2011" name="Genome Res.">
        <title>Phylogeny-wide analysis of social amoeba genomes highlights ancient origins for complex intercellular communication.</title>
        <authorList>
            <person name="Heidel A.J."/>
            <person name="Lawal H.M."/>
            <person name="Felder M."/>
            <person name="Schilde C."/>
            <person name="Helps N.R."/>
            <person name="Tunggal B."/>
            <person name="Rivero F."/>
            <person name="John U."/>
            <person name="Schleicher M."/>
            <person name="Eichinger L."/>
            <person name="Platzer M."/>
            <person name="Noegel A.A."/>
            <person name="Schaap P."/>
            <person name="Gloeckner G."/>
        </authorList>
    </citation>
    <scope>NUCLEOTIDE SEQUENCE [LARGE SCALE GENOMIC DNA]</scope>
    <source>
        <strain evidence="4">SH3</strain>
    </source>
</reference>
<feature type="transmembrane region" description="Helical" evidence="1">
    <location>
        <begin position="635"/>
        <end position="657"/>
    </location>
</feature>
<dbReference type="OMA" id="STNANDC"/>
<keyword evidence="1" id="KW-0812">Transmembrane</keyword>
<evidence type="ECO:0000313" key="3">
    <source>
        <dbReference type="EMBL" id="EGG19351.1"/>
    </source>
</evidence>
<feature type="domain" description="ComC supersandwich" evidence="2">
    <location>
        <begin position="398"/>
        <end position="607"/>
    </location>
</feature>
<dbReference type="PANTHER" id="PTHR24032">
    <property type="entry name" value="EGF-LIKE DOMAIN-CONTAINING PROTEIN-RELATED-RELATED"/>
    <property type="match status" value="1"/>
</dbReference>
<organism evidence="3 4">
    <name type="scientific">Cavenderia fasciculata</name>
    <name type="common">Slime mold</name>
    <name type="synonym">Dictyostelium fasciculatum</name>
    <dbReference type="NCBI Taxonomy" id="261658"/>
    <lineage>
        <taxon>Eukaryota</taxon>
        <taxon>Amoebozoa</taxon>
        <taxon>Evosea</taxon>
        <taxon>Eumycetozoa</taxon>
        <taxon>Dictyostelia</taxon>
        <taxon>Acytosteliales</taxon>
        <taxon>Cavenderiaceae</taxon>
        <taxon>Cavenderia</taxon>
    </lineage>
</organism>
<dbReference type="GeneID" id="14871421"/>
<dbReference type="EMBL" id="GL883015">
    <property type="protein sequence ID" value="EGG19351.1"/>
    <property type="molecule type" value="Genomic_DNA"/>
</dbReference>
<evidence type="ECO:0000259" key="2">
    <source>
        <dbReference type="Pfam" id="PF22933"/>
    </source>
</evidence>
<name>F4PYT5_CACFS</name>
<dbReference type="RefSeq" id="XP_004357622.1">
    <property type="nucleotide sequence ID" value="XM_004357565.1"/>
</dbReference>
<protein>
    <recommendedName>
        <fullName evidence="2">ComC supersandwich domain-containing protein</fullName>
    </recommendedName>
</protein>